<dbReference type="PANTHER" id="PTHR47123">
    <property type="entry name" value="F-BOX PROTEIN SKIP23"/>
    <property type="match status" value="1"/>
</dbReference>
<dbReference type="InterPro" id="IPR001810">
    <property type="entry name" value="F-box_dom"/>
</dbReference>
<proteinExistence type="predicted"/>
<dbReference type="SMART" id="SM00256">
    <property type="entry name" value="FBOX"/>
    <property type="match status" value="1"/>
</dbReference>
<evidence type="ECO:0000313" key="3">
    <source>
        <dbReference type="Proteomes" id="UP000321393"/>
    </source>
</evidence>
<name>A0A5A7V8G9_CUCMM</name>
<dbReference type="OrthoDB" id="599103at2759"/>
<dbReference type="Proteomes" id="UP000321393">
    <property type="component" value="Unassembled WGS sequence"/>
</dbReference>
<feature type="domain" description="F-box" evidence="1">
    <location>
        <begin position="7"/>
        <end position="48"/>
    </location>
</feature>
<protein>
    <submittedName>
        <fullName evidence="2">F-box protein SKIP23 isoform X7</fullName>
    </submittedName>
</protein>
<dbReference type="InterPro" id="IPR036047">
    <property type="entry name" value="F-box-like_dom_sf"/>
</dbReference>
<dbReference type="STRING" id="1194695.A0A5A7V8G9"/>
<dbReference type="InterPro" id="IPR005174">
    <property type="entry name" value="KIB1-4_b-propeller"/>
</dbReference>
<gene>
    <name evidence="2" type="ORF">E6C27_scaffold89G002820</name>
</gene>
<evidence type="ECO:0000259" key="1">
    <source>
        <dbReference type="SMART" id="SM00256"/>
    </source>
</evidence>
<evidence type="ECO:0000313" key="2">
    <source>
        <dbReference type="EMBL" id="KAA0061981.1"/>
    </source>
</evidence>
<dbReference type="SUPFAM" id="SSF81383">
    <property type="entry name" value="F-box domain"/>
    <property type="match status" value="1"/>
</dbReference>
<dbReference type="Pfam" id="PF00646">
    <property type="entry name" value="F-box"/>
    <property type="match status" value="1"/>
</dbReference>
<dbReference type="Gene3D" id="1.20.1280.50">
    <property type="match status" value="1"/>
</dbReference>
<sequence length="494" mass="55458">MAEWSHLPKDLLYLISQRLQNPFDTMRFRSVCSSWRSVVSPKRHTLPVRFPFLPNHGISDPTWGFNLTKRSVFRVGSPMDHSDGWLIKVEEDAYGMIKISNPLSKSYFKPLPKNFPKVLNLLNFPVLELCQEYVLHYLNFWPVRHRPGDAGDLYREKIAYKCLNYDGSQFVLVTIHVSGKLAMFKSEDGQWSTIHHTALPYDDVILFNGEFYAVDNSGATFVVESQHKVTLIAEPVFGGDKKILMECNGELLLVDMYLTVDSEEGFGLDGEPPEGVLQEKTVGFKVFKLHRNGSKKWTVVCDLGNTMLFLGENCSFSASASGVSGCKGNCIFFTDGFLGPNVDEDDVFKGSDIAIFDLEFGTISPLSDSPVYSRLFWPPPSWITSTSRGSSIHSKGRLVNFCMSEKFVDEEKQKGKMRNDQNFPFTMRSPPIGVDGGGGWVGNGKCALQLCIGSRGHLFIDGQFVMECCGIFSTPLVFALFFLTRFNSRHVLSP</sequence>
<dbReference type="InterPro" id="IPR051304">
    <property type="entry name" value="SCF_F-box_domain"/>
</dbReference>
<organism evidence="2 3">
    <name type="scientific">Cucumis melo var. makuwa</name>
    <name type="common">Oriental melon</name>
    <dbReference type="NCBI Taxonomy" id="1194695"/>
    <lineage>
        <taxon>Eukaryota</taxon>
        <taxon>Viridiplantae</taxon>
        <taxon>Streptophyta</taxon>
        <taxon>Embryophyta</taxon>
        <taxon>Tracheophyta</taxon>
        <taxon>Spermatophyta</taxon>
        <taxon>Magnoliopsida</taxon>
        <taxon>eudicotyledons</taxon>
        <taxon>Gunneridae</taxon>
        <taxon>Pentapetalae</taxon>
        <taxon>rosids</taxon>
        <taxon>fabids</taxon>
        <taxon>Cucurbitales</taxon>
        <taxon>Cucurbitaceae</taxon>
        <taxon>Benincaseae</taxon>
        <taxon>Cucumis</taxon>
    </lineage>
</organism>
<accession>A0A5A7V8G9</accession>
<comment type="caution">
    <text evidence="2">The sequence shown here is derived from an EMBL/GenBank/DDBJ whole genome shotgun (WGS) entry which is preliminary data.</text>
</comment>
<reference evidence="2 3" key="1">
    <citation type="submission" date="2019-08" db="EMBL/GenBank/DDBJ databases">
        <title>Draft genome sequences of two oriental melons (Cucumis melo L. var makuwa).</title>
        <authorList>
            <person name="Kwon S.-Y."/>
        </authorList>
    </citation>
    <scope>NUCLEOTIDE SEQUENCE [LARGE SCALE GENOMIC DNA]</scope>
    <source>
        <strain evidence="3">cv. SW 3</strain>
        <tissue evidence="2">Leaf</tissue>
    </source>
</reference>
<dbReference type="EMBL" id="SSTE01004728">
    <property type="protein sequence ID" value="KAA0061981.1"/>
    <property type="molecule type" value="Genomic_DNA"/>
</dbReference>
<dbReference type="AlphaFoldDB" id="A0A5A7V8G9"/>
<dbReference type="PANTHER" id="PTHR47123:SF15">
    <property type="entry name" value="F-BOX PROTEIN SKIP23"/>
    <property type="match status" value="1"/>
</dbReference>
<dbReference type="Pfam" id="PF03478">
    <property type="entry name" value="Beta-prop_KIB1-4"/>
    <property type="match status" value="1"/>
</dbReference>